<accession>A0A0K2UUB0</accession>
<proteinExistence type="predicted"/>
<protein>
    <submittedName>
        <fullName evidence="1">Putative LOC100569856 [Acyrthosiphon pisum]</fullName>
    </submittedName>
</protein>
<evidence type="ECO:0000313" key="1">
    <source>
        <dbReference type="EMBL" id="CDW41306.1"/>
    </source>
</evidence>
<reference evidence="1" key="1">
    <citation type="submission" date="2014-05" db="EMBL/GenBank/DDBJ databases">
        <authorList>
            <person name="Chronopoulou M."/>
        </authorList>
    </citation>
    <scope>NUCLEOTIDE SEQUENCE</scope>
    <source>
        <tissue evidence="1">Whole organism</tissue>
    </source>
</reference>
<sequence>MCYNVPLNVLDYANFSKFIEKYTGKTFPGRWVVKNLVGEVCQGVLNRIKEEVEEKDILVALNETRDHQGTSIMAILVDPLEGIFCGRPYLIELIDIEIANANNVKSIVISSVYVIGRRFCPV</sequence>
<dbReference type="AlphaFoldDB" id="A0A0K2UUB0"/>
<dbReference type="EMBL" id="HACA01023945">
    <property type="protein sequence ID" value="CDW41306.1"/>
    <property type="molecule type" value="Transcribed_RNA"/>
</dbReference>
<dbReference type="EMBL" id="HACA01023944">
    <property type="protein sequence ID" value="CDW41305.1"/>
    <property type="molecule type" value="Transcribed_RNA"/>
</dbReference>
<organism evidence="1">
    <name type="scientific">Lepeophtheirus salmonis</name>
    <name type="common">Salmon louse</name>
    <name type="synonym">Caligus salmonis</name>
    <dbReference type="NCBI Taxonomy" id="72036"/>
    <lineage>
        <taxon>Eukaryota</taxon>
        <taxon>Metazoa</taxon>
        <taxon>Ecdysozoa</taxon>
        <taxon>Arthropoda</taxon>
        <taxon>Crustacea</taxon>
        <taxon>Multicrustacea</taxon>
        <taxon>Hexanauplia</taxon>
        <taxon>Copepoda</taxon>
        <taxon>Siphonostomatoida</taxon>
        <taxon>Caligidae</taxon>
        <taxon>Lepeophtheirus</taxon>
    </lineage>
</organism>
<name>A0A0K2UUB0_LEPSM</name>